<feature type="region of interest" description="Disordered" evidence="1">
    <location>
        <begin position="147"/>
        <end position="175"/>
    </location>
</feature>
<dbReference type="Proteomes" id="UP000287519">
    <property type="component" value="Unassembled WGS sequence"/>
</dbReference>
<dbReference type="RefSeq" id="WP_192582054.1">
    <property type="nucleotide sequence ID" value="NZ_BHYM01000065.1"/>
</dbReference>
<dbReference type="AlphaFoldDB" id="A0A402CHC1"/>
<sequence length="362" mass="40211">MTQWGIVGVDHHQFVVGSRQADTLDGQQRGSLLEAGPGFATVHTGIAYGPVRVGVEVLESAPHTEAFPEWEVIEEADLEVTTEFVVMTLTGELADGLRVTPQLPPARYRLRAHARGRDANWDMDVSEPSEDYWLQVWPATGESSFAQPKKEDLVWSDGDESPAKESMPDPAADATLASAGPATAVLSDPHRSLAEKFAEWGGRPPAERFRLFDDRAIREAAKRFAQLDRDLLDQLIELPESQQDAIARWAAKSAYERAGLADMGWVAPALTALDKHDPLPPPFDNEARALERLSRDPETPQQMSLHADGHEYVQWIYAASSIFRALETKELAMLQPLMLAALTYGTGHYQELFDDLRRTFDL</sequence>
<reference evidence="2 3" key="1">
    <citation type="submission" date="2018-11" db="EMBL/GenBank/DDBJ databases">
        <title>Microbial catabolism of amino acid.</title>
        <authorList>
            <person name="Hibi M."/>
            <person name="Ogawa J."/>
        </authorList>
    </citation>
    <scope>NUCLEOTIDE SEQUENCE [LARGE SCALE GENOMIC DNA]</scope>
    <source>
        <strain evidence="2 3">C31-06</strain>
    </source>
</reference>
<accession>A0A402CHC1</accession>
<evidence type="ECO:0000313" key="3">
    <source>
        <dbReference type="Proteomes" id="UP000287519"/>
    </source>
</evidence>
<protein>
    <submittedName>
        <fullName evidence="2">Uncharacterized protein</fullName>
    </submittedName>
</protein>
<organism evidence="2 3">
    <name type="scientific">Rhodococcus wratislaviensis</name>
    <name type="common">Tsukamurella wratislaviensis</name>
    <dbReference type="NCBI Taxonomy" id="44752"/>
    <lineage>
        <taxon>Bacteria</taxon>
        <taxon>Bacillati</taxon>
        <taxon>Actinomycetota</taxon>
        <taxon>Actinomycetes</taxon>
        <taxon>Mycobacteriales</taxon>
        <taxon>Nocardiaceae</taxon>
        <taxon>Rhodococcus</taxon>
    </lineage>
</organism>
<evidence type="ECO:0000313" key="2">
    <source>
        <dbReference type="EMBL" id="GCE42994.1"/>
    </source>
</evidence>
<gene>
    <name evidence="2" type="ORF">Rhow_007123</name>
</gene>
<evidence type="ECO:0000256" key="1">
    <source>
        <dbReference type="SAM" id="MobiDB-lite"/>
    </source>
</evidence>
<keyword evidence="3" id="KW-1185">Reference proteome</keyword>
<dbReference type="EMBL" id="BHYM01000065">
    <property type="protein sequence ID" value="GCE42994.1"/>
    <property type="molecule type" value="Genomic_DNA"/>
</dbReference>
<comment type="caution">
    <text evidence="2">The sequence shown here is derived from an EMBL/GenBank/DDBJ whole genome shotgun (WGS) entry which is preliminary data.</text>
</comment>
<name>A0A402CHC1_RHOWR</name>
<proteinExistence type="predicted"/>